<proteinExistence type="predicted"/>
<reference evidence="2" key="2">
    <citation type="submission" date="2021-04" db="EMBL/GenBank/DDBJ databases">
        <authorList>
            <person name="Gilroy R."/>
        </authorList>
    </citation>
    <scope>NUCLEOTIDE SEQUENCE</scope>
    <source>
        <strain evidence="2">ChiSjej5B23-2810</strain>
    </source>
</reference>
<feature type="domain" description="DUF4097" evidence="1">
    <location>
        <begin position="44"/>
        <end position="243"/>
    </location>
</feature>
<dbReference type="AlphaFoldDB" id="A0A9D2P8X5"/>
<accession>A0A9D2P8X5</accession>
<sequence length="267" mass="27849">MSTKKRVVSAALAAAVGVSLLCGFGFAKKDYVYQQFETAEPVTSVTVKDASANVTIQAADTGYITVRYATLPDEEPLYDISVQDGRLVVEARDDVDVDTTDDGGPALVRVRIEGHSIDPTPDRELTVTLPDKQYEQLEAGLAVGTLKVEGIDAKTLSVAAAAGEAEVSGVRAEQLELSSAAGKVILRDAWAQKAEVGAAAGSLQLEGVEADELSVSSAVGGASLKQVTAGDLEIGSALGSIQLEDVWADSYTKAGIILHTSGQIQKR</sequence>
<evidence type="ECO:0000313" key="3">
    <source>
        <dbReference type="Proteomes" id="UP000823906"/>
    </source>
</evidence>
<comment type="caution">
    <text evidence="2">The sequence shown here is derived from an EMBL/GenBank/DDBJ whole genome shotgun (WGS) entry which is preliminary data.</text>
</comment>
<dbReference type="Pfam" id="PF13349">
    <property type="entry name" value="DUF4097"/>
    <property type="match status" value="1"/>
</dbReference>
<dbReference type="InterPro" id="IPR025164">
    <property type="entry name" value="Toastrack_DUF4097"/>
</dbReference>
<name>A0A9D2P8X5_9FIRM</name>
<organism evidence="2 3">
    <name type="scientific">Candidatus Faecalibacterium faecigallinarum</name>
    <dbReference type="NCBI Taxonomy" id="2838577"/>
    <lineage>
        <taxon>Bacteria</taxon>
        <taxon>Bacillati</taxon>
        <taxon>Bacillota</taxon>
        <taxon>Clostridia</taxon>
        <taxon>Eubacteriales</taxon>
        <taxon>Oscillospiraceae</taxon>
        <taxon>Faecalibacterium</taxon>
    </lineage>
</organism>
<reference evidence="2" key="1">
    <citation type="journal article" date="2021" name="PeerJ">
        <title>Extensive microbial diversity within the chicken gut microbiome revealed by metagenomics and culture.</title>
        <authorList>
            <person name="Gilroy R."/>
            <person name="Ravi A."/>
            <person name="Getino M."/>
            <person name="Pursley I."/>
            <person name="Horton D.L."/>
            <person name="Alikhan N.F."/>
            <person name="Baker D."/>
            <person name="Gharbi K."/>
            <person name="Hall N."/>
            <person name="Watson M."/>
            <person name="Adriaenssens E.M."/>
            <person name="Foster-Nyarko E."/>
            <person name="Jarju S."/>
            <person name="Secka A."/>
            <person name="Antonio M."/>
            <person name="Oren A."/>
            <person name="Chaudhuri R.R."/>
            <person name="La Ragione R."/>
            <person name="Hildebrand F."/>
            <person name="Pallen M.J."/>
        </authorList>
    </citation>
    <scope>NUCLEOTIDE SEQUENCE</scope>
    <source>
        <strain evidence="2">ChiSjej5B23-2810</strain>
    </source>
</reference>
<evidence type="ECO:0000313" key="2">
    <source>
        <dbReference type="EMBL" id="HJC44799.1"/>
    </source>
</evidence>
<evidence type="ECO:0000259" key="1">
    <source>
        <dbReference type="Pfam" id="PF13349"/>
    </source>
</evidence>
<dbReference type="EMBL" id="DWWN01000011">
    <property type="protein sequence ID" value="HJC44799.1"/>
    <property type="molecule type" value="Genomic_DNA"/>
</dbReference>
<dbReference type="Gene3D" id="2.160.20.120">
    <property type="match status" value="1"/>
</dbReference>
<protein>
    <submittedName>
        <fullName evidence="2">DUF4097 domain-containing protein</fullName>
    </submittedName>
</protein>
<gene>
    <name evidence="2" type="ORF">H9703_01455</name>
</gene>
<dbReference type="Proteomes" id="UP000823906">
    <property type="component" value="Unassembled WGS sequence"/>
</dbReference>